<evidence type="ECO:0000256" key="3">
    <source>
        <dbReference type="ARBA" id="ARBA00004613"/>
    </source>
</evidence>
<organism evidence="19 20">
    <name type="scientific">Colletotrichum musicola</name>
    <dbReference type="NCBI Taxonomy" id="2175873"/>
    <lineage>
        <taxon>Eukaryota</taxon>
        <taxon>Fungi</taxon>
        <taxon>Dikarya</taxon>
        <taxon>Ascomycota</taxon>
        <taxon>Pezizomycotina</taxon>
        <taxon>Sordariomycetes</taxon>
        <taxon>Hypocreomycetidae</taxon>
        <taxon>Glomerellales</taxon>
        <taxon>Glomerellaceae</taxon>
        <taxon>Colletotrichum</taxon>
        <taxon>Colletotrichum orchidearum species complex</taxon>
    </lineage>
</organism>
<keyword evidence="5" id="KW-0964">Secreted</keyword>
<evidence type="ECO:0000256" key="16">
    <source>
        <dbReference type="SAM" id="Phobius"/>
    </source>
</evidence>
<proteinExistence type="inferred from homology"/>
<keyword evidence="6" id="KW-0336">GPI-anchor</keyword>
<comment type="subcellular location">
    <subcellularLocation>
        <location evidence="2">Membrane</location>
        <topology evidence="2">Lipid-anchor</topology>
        <topology evidence="2">GPI-anchor</topology>
    </subcellularLocation>
    <subcellularLocation>
        <location evidence="1">Membrane</location>
        <topology evidence="1">Multi-pass membrane protein</topology>
    </subcellularLocation>
    <subcellularLocation>
        <location evidence="3">Secreted</location>
    </subcellularLocation>
</comment>
<dbReference type="EMBL" id="WIGM01000399">
    <property type="protein sequence ID" value="KAF6826483.1"/>
    <property type="molecule type" value="Genomic_DNA"/>
</dbReference>
<name>A0A8H6K849_9PEZI</name>
<comment type="similarity">
    <text evidence="4">Belongs to the RBT5 family.</text>
</comment>
<evidence type="ECO:0000256" key="15">
    <source>
        <dbReference type="SAM" id="MobiDB-lite"/>
    </source>
</evidence>
<accession>A0A8H6K849</accession>
<dbReference type="GO" id="GO:0098552">
    <property type="term" value="C:side of membrane"/>
    <property type="evidence" value="ECO:0007669"/>
    <property type="project" value="UniProtKB-KW"/>
</dbReference>
<keyword evidence="7 16" id="KW-0812">Transmembrane</keyword>
<feature type="domain" description="CFEM" evidence="18">
    <location>
        <begin position="5"/>
        <end position="115"/>
    </location>
</feature>
<feature type="transmembrane region" description="Helical" evidence="16">
    <location>
        <begin position="132"/>
        <end position="152"/>
    </location>
</feature>
<gene>
    <name evidence="19" type="ORF">CMUS01_09426</name>
</gene>
<feature type="compositionally biased region" description="Polar residues" evidence="15">
    <location>
        <begin position="405"/>
        <end position="415"/>
    </location>
</feature>
<evidence type="ECO:0000256" key="13">
    <source>
        <dbReference type="ARBA" id="ARBA00038359"/>
    </source>
</evidence>
<keyword evidence="12" id="KW-0449">Lipoprotein</keyword>
<feature type="disulfide bond" evidence="14">
    <location>
        <begin position="55"/>
        <end position="88"/>
    </location>
</feature>
<dbReference type="AlphaFoldDB" id="A0A8H6K849"/>
<evidence type="ECO:0000256" key="14">
    <source>
        <dbReference type="PROSITE-ProRule" id="PRU01356"/>
    </source>
</evidence>
<evidence type="ECO:0000256" key="5">
    <source>
        <dbReference type="ARBA" id="ARBA00022525"/>
    </source>
</evidence>
<keyword evidence="9 16" id="KW-1133">Transmembrane helix</keyword>
<evidence type="ECO:0000313" key="19">
    <source>
        <dbReference type="EMBL" id="KAF6826483.1"/>
    </source>
</evidence>
<keyword evidence="8 17" id="KW-0732">Signal</keyword>
<dbReference type="GO" id="GO:0005576">
    <property type="term" value="C:extracellular region"/>
    <property type="evidence" value="ECO:0007669"/>
    <property type="project" value="UniProtKB-SubCell"/>
</dbReference>
<dbReference type="Proteomes" id="UP000639643">
    <property type="component" value="Unassembled WGS sequence"/>
</dbReference>
<feature type="region of interest" description="Disordered" evidence="15">
    <location>
        <begin position="372"/>
        <end position="415"/>
    </location>
</feature>
<feature type="transmembrane region" description="Helical" evidence="16">
    <location>
        <begin position="293"/>
        <end position="311"/>
    </location>
</feature>
<evidence type="ECO:0000259" key="18">
    <source>
        <dbReference type="PROSITE" id="PS52012"/>
    </source>
</evidence>
<keyword evidence="10 16" id="KW-0472">Membrane</keyword>
<evidence type="ECO:0000256" key="2">
    <source>
        <dbReference type="ARBA" id="ARBA00004589"/>
    </source>
</evidence>
<feature type="disulfide bond" evidence="14">
    <location>
        <begin position="36"/>
        <end position="67"/>
    </location>
</feature>
<reference evidence="19" key="1">
    <citation type="journal article" date="2020" name="Phytopathology">
        <title>Genome Sequence Resources of Colletotrichum truncatum, C. plurivorum, C. musicola, and C. sojae: Four Species Pathogenic to Soybean (Glycine max).</title>
        <authorList>
            <person name="Rogerio F."/>
            <person name="Boufleur T.R."/>
            <person name="Ciampi-Guillardi M."/>
            <person name="Sukno S.A."/>
            <person name="Thon M.R."/>
            <person name="Massola Junior N.S."/>
            <person name="Baroncelli R."/>
        </authorList>
    </citation>
    <scope>NUCLEOTIDE SEQUENCE</scope>
    <source>
        <strain evidence="19">LFN0074</strain>
    </source>
</reference>
<dbReference type="Pfam" id="PF20684">
    <property type="entry name" value="Fung_rhodopsin"/>
    <property type="match status" value="1"/>
</dbReference>
<sequence>MKASHVYLVFSGSLSLAAASAFTDALAAAPRCAVTCALQTLPQTSCTISNETCLCTDPTFNKLVGGCVGQSCSIKEALTVQNLTWSACGFPLTDRTSTARYTMIFLFPLPVVFISIRLLARLLRLSPWGAEDTAIVIAFIFFVPFLPLGLAMMDYGLGRDIWTLQPHDITSFLKIMFVLQLFYILDLAVIKASILYLYLRVFSIRKFRTVLWATQIFNILLGSAYVLLSLVQCQPLQHYWNGWDGEHPGKCADLNTIGLTHVGINIGLDVWMLILPLTQLYKLKLPRKKKIGVMAMFSVGIFLASVSIVRIKSLLIFATTFNITAEALWGIIWSYVELCVGIFVACMPAARQLIWNLFPKLVGYTRQSLTRSSKTEPQSSPADELQLISQGQSNPKEVKTPAKAPSTTGSAFDTITPTSATFTARSAL</sequence>
<evidence type="ECO:0000256" key="9">
    <source>
        <dbReference type="ARBA" id="ARBA00022989"/>
    </source>
</evidence>
<dbReference type="SMART" id="SM00747">
    <property type="entry name" value="CFEM"/>
    <property type="match status" value="1"/>
</dbReference>
<feature type="signal peptide" evidence="17">
    <location>
        <begin position="1"/>
        <end position="19"/>
    </location>
</feature>
<comment type="caution">
    <text evidence="14">Lacks conserved residue(s) required for the propagation of feature annotation.</text>
</comment>
<protein>
    <submittedName>
        <fullName evidence="19">Integral membrane protein</fullName>
    </submittedName>
</protein>
<keyword evidence="6" id="KW-0325">Glycoprotein</keyword>
<feature type="transmembrane region" description="Helical" evidence="16">
    <location>
        <begin position="331"/>
        <end position="350"/>
    </location>
</feature>
<comment type="similarity">
    <text evidence="13">Belongs to the SAT4 family.</text>
</comment>
<evidence type="ECO:0000313" key="20">
    <source>
        <dbReference type="Proteomes" id="UP000639643"/>
    </source>
</evidence>
<evidence type="ECO:0000256" key="17">
    <source>
        <dbReference type="SAM" id="SignalP"/>
    </source>
</evidence>
<feature type="transmembrane region" description="Helical" evidence="16">
    <location>
        <begin position="262"/>
        <end position="281"/>
    </location>
</feature>
<evidence type="ECO:0000256" key="1">
    <source>
        <dbReference type="ARBA" id="ARBA00004141"/>
    </source>
</evidence>
<dbReference type="InterPro" id="IPR049326">
    <property type="entry name" value="Rhodopsin_dom_fungi"/>
</dbReference>
<dbReference type="InterPro" id="IPR008427">
    <property type="entry name" value="Extracellular_membr_CFEM_dom"/>
</dbReference>
<keyword evidence="11 14" id="KW-1015">Disulfide bond</keyword>
<feature type="compositionally biased region" description="Polar residues" evidence="15">
    <location>
        <begin position="372"/>
        <end position="395"/>
    </location>
</feature>
<dbReference type="PANTHER" id="PTHR33048">
    <property type="entry name" value="PTH11-LIKE INTEGRAL MEMBRANE PROTEIN (AFU_ORTHOLOGUE AFUA_5G11245)"/>
    <property type="match status" value="1"/>
</dbReference>
<comment type="caution">
    <text evidence="19">The sequence shown here is derived from an EMBL/GenBank/DDBJ whole genome shotgun (WGS) entry which is preliminary data.</text>
</comment>
<feature type="chain" id="PRO_5034197996" evidence="17">
    <location>
        <begin position="20"/>
        <end position="428"/>
    </location>
</feature>
<feature type="transmembrane region" description="Helical" evidence="16">
    <location>
        <begin position="101"/>
        <end position="120"/>
    </location>
</feature>
<feature type="transmembrane region" description="Helical" evidence="16">
    <location>
        <begin position="210"/>
        <end position="231"/>
    </location>
</feature>
<feature type="transmembrane region" description="Helical" evidence="16">
    <location>
        <begin position="172"/>
        <end position="198"/>
    </location>
</feature>
<evidence type="ECO:0000256" key="12">
    <source>
        <dbReference type="ARBA" id="ARBA00023288"/>
    </source>
</evidence>
<keyword evidence="20" id="KW-1185">Reference proteome</keyword>
<feature type="disulfide bond" evidence="14">
    <location>
        <begin position="32"/>
        <end position="72"/>
    </location>
</feature>
<evidence type="ECO:0000256" key="8">
    <source>
        <dbReference type="ARBA" id="ARBA00022729"/>
    </source>
</evidence>
<feature type="disulfide bond" evidence="14">
    <location>
        <begin position="46"/>
        <end position="53"/>
    </location>
</feature>
<dbReference type="InterPro" id="IPR052337">
    <property type="entry name" value="SAT4-like"/>
</dbReference>
<evidence type="ECO:0000256" key="6">
    <source>
        <dbReference type="ARBA" id="ARBA00022622"/>
    </source>
</evidence>
<evidence type="ECO:0000256" key="10">
    <source>
        <dbReference type="ARBA" id="ARBA00023136"/>
    </source>
</evidence>
<evidence type="ECO:0000256" key="7">
    <source>
        <dbReference type="ARBA" id="ARBA00022692"/>
    </source>
</evidence>
<dbReference type="Pfam" id="PF05730">
    <property type="entry name" value="CFEM"/>
    <property type="match status" value="1"/>
</dbReference>
<dbReference type="OrthoDB" id="2496787at2759"/>
<evidence type="ECO:0000256" key="11">
    <source>
        <dbReference type="ARBA" id="ARBA00023157"/>
    </source>
</evidence>
<dbReference type="PROSITE" id="PS52012">
    <property type="entry name" value="CFEM"/>
    <property type="match status" value="1"/>
</dbReference>
<dbReference type="PANTHER" id="PTHR33048:SF143">
    <property type="entry name" value="EXTRACELLULAR MEMBRANE PROTEIN CFEM DOMAIN-CONTAINING PROTEIN-RELATED"/>
    <property type="match status" value="1"/>
</dbReference>
<evidence type="ECO:0000256" key="4">
    <source>
        <dbReference type="ARBA" id="ARBA00010031"/>
    </source>
</evidence>